<dbReference type="RefSeq" id="WP_409123084.1">
    <property type="nucleotide sequence ID" value="NZ_JBJVNI010000019.1"/>
</dbReference>
<evidence type="ECO:0000256" key="5">
    <source>
        <dbReference type="PROSITE-ProRule" id="PRU10141"/>
    </source>
</evidence>
<dbReference type="PROSITE" id="PS00107">
    <property type="entry name" value="PROTEIN_KINASE_ATP"/>
    <property type="match status" value="1"/>
</dbReference>
<comment type="caution">
    <text evidence="8">The sequence shown here is derived from an EMBL/GenBank/DDBJ whole genome shotgun (WGS) entry which is preliminary data.</text>
</comment>
<dbReference type="InterPro" id="IPR017441">
    <property type="entry name" value="Protein_kinase_ATP_BS"/>
</dbReference>
<dbReference type="GO" id="GO:0004674">
    <property type="term" value="F:protein serine/threonine kinase activity"/>
    <property type="evidence" value="ECO:0007669"/>
    <property type="project" value="UniProtKB-EC"/>
</dbReference>
<keyword evidence="9" id="KW-1185">Reference proteome</keyword>
<feature type="domain" description="Protein kinase" evidence="7">
    <location>
        <begin position="11"/>
        <end position="287"/>
    </location>
</feature>
<dbReference type="Gene3D" id="3.30.200.20">
    <property type="entry name" value="Phosphorylase Kinase, domain 1"/>
    <property type="match status" value="1"/>
</dbReference>
<proteinExistence type="predicted"/>
<feature type="region of interest" description="Disordered" evidence="6">
    <location>
        <begin position="284"/>
        <end position="337"/>
    </location>
</feature>
<dbReference type="InterPro" id="IPR000719">
    <property type="entry name" value="Prot_kinase_dom"/>
</dbReference>
<gene>
    <name evidence="8" type="ORF">ACKI18_31655</name>
</gene>
<dbReference type="Gene3D" id="1.10.510.10">
    <property type="entry name" value="Transferase(Phosphotransferase) domain 1"/>
    <property type="match status" value="1"/>
</dbReference>
<feature type="compositionally biased region" description="Low complexity" evidence="6">
    <location>
        <begin position="311"/>
        <end position="325"/>
    </location>
</feature>
<evidence type="ECO:0000256" key="1">
    <source>
        <dbReference type="ARBA" id="ARBA00022679"/>
    </source>
</evidence>
<feature type="compositionally biased region" description="Pro residues" evidence="6">
    <location>
        <begin position="287"/>
        <end position="300"/>
    </location>
</feature>
<dbReference type="Proteomes" id="UP001631957">
    <property type="component" value="Unassembled WGS sequence"/>
</dbReference>
<evidence type="ECO:0000256" key="4">
    <source>
        <dbReference type="ARBA" id="ARBA00022840"/>
    </source>
</evidence>
<dbReference type="CDD" id="cd14014">
    <property type="entry name" value="STKc_PknB_like"/>
    <property type="match status" value="1"/>
</dbReference>
<sequence>MEAGDVLDGRYEVGKLLGKGGMGRLWKATETETGRTVAVKELRLDEYTLGRMSESERIRYEIELTKRFKREGVILADLNHPRITRLLHSGYLDGAPYLVMEFVDGDDLRSFLDRRRPFPFDAAVSVAVDIAEALEHAHANGVVHRDLKPHNVMVAYADGAAKVIDFGIAHLTDPYATRYTELGATPGSVGYMAPEQLEGERNLSEVVDFYAFGCVLFELLTGRQPFEEKPDRNRSIQHLKDLPPRLRSINPAIPQEIDDLVWDLLAKDAADRPRSAGEVLDVLRPFLPKPGDPAPDPEMYPDPTKRHRLGTASADSAHTSAAPRPAARRSHRRSGGWLSHKQFAGQIVLARAELRDGPGVRCAELQAMLPKAVKDWGPRLEDVLEARLVCAHAALLEGRTTDAEALYEEVADEGDPPDRLVLEAELGITVCRMREGDYPGAFNGWRSAVRGALALPPPMPELLARRCREVGEELAEKGYRAEVAPHLDQLPDM</sequence>
<dbReference type="InterPro" id="IPR008271">
    <property type="entry name" value="Ser/Thr_kinase_AS"/>
</dbReference>
<keyword evidence="1 8" id="KW-0808">Transferase</keyword>
<organism evidence="8 9">
    <name type="scientific">Streptomyces niveiscabiei</name>
    <dbReference type="NCBI Taxonomy" id="164115"/>
    <lineage>
        <taxon>Bacteria</taxon>
        <taxon>Bacillati</taxon>
        <taxon>Actinomycetota</taxon>
        <taxon>Actinomycetes</taxon>
        <taxon>Kitasatosporales</taxon>
        <taxon>Streptomycetaceae</taxon>
        <taxon>Streptomyces</taxon>
    </lineage>
</organism>
<evidence type="ECO:0000313" key="9">
    <source>
        <dbReference type="Proteomes" id="UP001631957"/>
    </source>
</evidence>
<accession>A0ABW9I0L4</accession>
<dbReference type="PROSITE" id="PS50011">
    <property type="entry name" value="PROTEIN_KINASE_DOM"/>
    <property type="match status" value="1"/>
</dbReference>
<protein>
    <submittedName>
        <fullName evidence="8">Serine/threonine-protein kinase</fullName>
        <ecNumber evidence="8">2.7.11.1</ecNumber>
    </submittedName>
</protein>
<feature type="binding site" evidence="5">
    <location>
        <position position="40"/>
    </location>
    <ligand>
        <name>ATP</name>
        <dbReference type="ChEBI" id="CHEBI:30616"/>
    </ligand>
</feature>
<dbReference type="SMART" id="SM00220">
    <property type="entry name" value="S_TKc"/>
    <property type="match status" value="1"/>
</dbReference>
<dbReference type="InterPro" id="IPR011009">
    <property type="entry name" value="Kinase-like_dom_sf"/>
</dbReference>
<keyword evidence="2 5" id="KW-0547">Nucleotide-binding</keyword>
<evidence type="ECO:0000259" key="7">
    <source>
        <dbReference type="PROSITE" id="PS50011"/>
    </source>
</evidence>
<keyword evidence="3 8" id="KW-0418">Kinase</keyword>
<dbReference type="SUPFAM" id="SSF56112">
    <property type="entry name" value="Protein kinase-like (PK-like)"/>
    <property type="match status" value="1"/>
</dbReference>
<dbReference type="PANTHER" id="PTHR43289:SF34">
    <property type="entry name" value="SERINE_THREONINE-PROTEIN KINASE YBDM-RELATED"/>
    <property type="match status" value="1"/>
</dbReference>
<keyword evidence="4 5" id="KW-0067">ATP-binding</keyword>
<dbReference type="EMBL" id="JBJVNI010000019">
    <property type="protein sequence ID" value="MFM9613233.1"/>
    <property type="molecule type" value="Genomic_DNA"/>
</dbReference>
<dbReference type="Pfam" id="PF00069">
    <property type="entry name" value="Pkinase"/>
    <property type="match status" value="1"/>
</dbReference>
<evidence type="ECO:0000256" key="2">
    <source>
        <dbReference type="ARBA" id="ARBA00022741"/>
    </source>
</evidence>
<dbReference type="PROSITE" id="PS00108">
    <property type="entry name" value="PROTEIN_KINASE_ST"/>
    <property type="match status" value="1"/>
</dbReference>
<evidence type="ECO:0000256" key="6">
    <source>
        <dbReference type="SAM" id="MobiDB-lite"/>
    </source>
</evidence>
<evidence type="ECO:0000313" key="8">
    <source>
        <dbReference type="EMBL" id="MFM9613233.1"/>
    </source>
</evidence>
<reference evidence="8 9" key="1">
    <citation type="submission" date="2024-12" db="EMBL/GenBank/DDBJ databases">
        <title>Forecasting of Potato common scab and diversities of Pathogenic streptomyces spp. in china.</title>
        <authorList>
            <person name="Handique U."/>
            <person name="Wu J."/>
        </authorList>
    </citation>
    <scope>NUCLEOTIDE SEQUENCE [LARGE SCALE GENOMIC DNA]</scope>
    <source>
        <strain evidence="8 9">ZRIMU1530</strain>
    </source>
</reference>
<dbReference type="PANTHER" id="PTHR43289">
    <property type="entry name" value="MITOGEN-ACTIVATED PROTEIN KINASE KINASE KINASE 20-RELATED"/>
    <property type="match status" value="1"/>
</dbReference>
<evidence type="ECO:0000256" key="3">
    <source>
        <dbReference type="ARBA" id="ARBA00022777"/>
    </source>
</evidence>
<dbReference type="EC" id="2.7.11.1" evidence="8"/>
<name>A0ABW9I0L4_9ACTN</name>